<feature type="region of interest" description="Disordered" evidence="1">
    <location>
        <begin position="221"/>
        <end position="265"/>
    </location>
</feature>
<dbReference type="EMBL" id="CAJNNW010026100">
    <property type="protein sequence ID" value="CAE8682697.1"/>
    <property type="molecule type" value="Genomic_DNA"/>
</dbReference>
<feature type="compositionally biased region" description="Basic and acidic residues" evidence="1">
    <location>
        <begin position="1173"/>
        <end position="1182"/>
    </location>
</feature>
<dbReference type="Proteomes" id="UP000626109">
    <property type="component" value="Unassembled WGS sequence"/>
</dbReference>
<name>A0A813JSY7_POLGL</name>
<proteinExistence type="predicted"/>
<protein>
    <submittedName>
        <fullName evidence="2">Uncharacterized protein</fullName>
    </submittedName>
</protein>
<evidence type="ECO:0000256" key="1">
    <source>
        <dbReference type="SAM" id="MobiDB-lite"/>
    </source>
</evidence>
<feature type="region of interest" description="Disordered" evidence="1">
    <location>
        <begin position="306"/>
        <end position="354"/>
    </location>
</feature>
<feature type="region of interest" description="Disordered" evidence="1">
    <location>
        <begin position="1146"/>
        <end position="1188"/>
    </location>
</feature>
<comment type="caution">
    <text evidence="2">The sequence shown here is derived from an EMBL/GenBank/DDBJ whole genome shotgun (WGS) entry which is preliminary data.</text>
</comment>
<feature type="compositionally biased region" description="Polar residues" evidence="1">
    <location>
        <begin position="332"/>
        <end position="346"/>
    </location>
</feature>
<feature type="compositionally biased region" description="Low complexity" evidence="1">
    <location>
        <begin position="611"/>
        <end position="623"/>
    </location>
</feature>
<feature type="compositionally biased region" description="Polar residues" evidence="1">
    <location>
        <begin position="161"/>
        <end position="186"/>
    </location>
</feature>
<feature type="compositionally biased region" description="Polar residues" evidence="1">
    <location>
        <begin position="231"/>
        <end position="241"/>
    </location>
</feature>
<feature type="region of interest" description="Disordered" evidence="1">
    <location>
        <begin position="368"/>
        <end position="401"/>
    </location>
</feature>
<sequence length="1312" mass="145291">MVLPDGCGYGRTLPTVPRFGPVTHLLPKVLNGLCTASKPSAPERKQQVLPPRREHEPLVLRAVSNHKSAVKTHVVDKLAHALYQKDQATRPQVIDSLLAPHGDRAHHGLVAAMQFIDAGVEFDGQDSLAPFQSGLSWDFDTSRASVSTLLDPFVFSPSRLTPQSVPMSSQSQRPQRHQTSGSQSARLPSRGGFGFHTSDYAGSLIGGRSWLESQAGSRSVLTSRGLASRGRLTSSPRTGTAGSLPHPKSSSSSKRNDDDDDGRSRRCPIRLQHLRESFALSAVEIEARLAELDGYPHWEVPMQDLNYIDTPGSSRPSSAAKETRATSKETRAQSPESYGSASSQPAESDHKKADLSTELDGLKKLFHGTNLNSMKPKPPLPHPLEQRDEQSKTQQGTPAPREELLRAIRVLNFYRWLGGLQPVELDQARMDACQLLNQVLLPRKEAVLKPSSSQFRHMMEFGMKTGDFMGTDARASILYKEGSLISAISVCVNSSHTAGWSCVSTPAPPEAALSGDAQNTQSLHLEMLLRAERHRVWLEENENRYAGSLYSVESNLRAEIERRPVPVDRMPSALQGLQVFWTLTQPPEQPPNSKMHPLPQSPTLTKELLQRPGTGPASRPGTSGTTGGRTRRQVIWKSDEAASRKEWARACNLSWGDRTGTVTFRRLLLSPTLRSFGASRLNDTCVLWTGQREEEESQLDPSPAISAGVGLVSAVSLWRSADGELDDAEDEVDDGLVAEEVKEVKKDPDFVSFPPPGICPLGLLHQTVPTWTIMPNYRIFQPTQALQVRMWRVKLIRTSETPPDRPKRSVWPPLPTPHDAERVEELAVPSVTCDCSPKGNSFCVIFRPALIRILEGDCFEVELTGLRGAEEKHSFFHEFRSLRKERQDHCLLAEAGVFREMLDNMQIFEAPKEYKSGELIGKLLKSKTQDLRNFSAGRTRGTAAQLPLLVPPVAPTQLPKLGLVSHLKQDIDLEQPQVTIIVVCKGVAAFTAQLWLIRSSGGRQEVKRATWVLQMRDRFLIRVKLPTASSVYELCFPLATVESPNVLQVHPFKYNIVTTELCHAPLYSFEHPLREKFGFCPMPAAAKIYGITIAAPLNYCIRTGFVYFLVHIDPALVRKEAMGQPSGVVPTSLLFTELCQEESRKGARLDDARDSFSVGASRATPETGGSTSGDDRQEDKRPTLKKAGTKTIDEPLLGAVASFHRCIEEQLEVEQVQDTSGNTHLDLAVAEGGSHHLRYVVRLRQRCEFPELYDGVIFFDDRDAGSRVEMFLRLPRGEASESRHSQDRRVSVTEARCSLPCLRLHSCLLLSG</sequence>
<organism evidence="2 3">
    <name type="scientific">Polarella glacialis</name>
    <name type="common">Dinoflagellate</name>
    <dbReference type="NCBI Taxonomy" id="89957"/>
    <lineage>
        <taxon>Eukaryota</taxon>
        <taxon>Sar</taxon>
        <taxon>Alveolata</taxon>
        <taxon>Dinophyceae</taxon>
        <taxon>Suessiales</taxon>
        <taxon>Suessiaceae</taxon>
        <taxon>Polarella</taxon>
    </lineage>
</organism>
<gene>
    <name evidence="2" type="ORF">PGLA2088_LOCUS23072</name>
</gene>
<evidence type="ECO:0000313" key="3">
    <source>
        <dbReference type="Proteomes" id="UP000626109"/>
    </source>
</evidence>
<feature type="compositionally biased region" description="Basic and acidic residues" evidence="1">
    <location>
        <begin position="321"/>
        <end position="331"/>
    </location>
</feature>
<evidence type="ECO:0000313" key="2">
    <source>
        <dbReference type="EMBL" id="CAE8682697.1"/>
    </source>
</evidence>
<feature type="region of interest" description="Disordered" evidence="1">
    <location>
        <begin position="607"/>
        <end position="632"/>
    </location>
</feature>
<accession>A0A813JSY7</accession>
<reference evidence="2" key="1">
    <citation type="submission" date="2021-02" db="EMBL/GenBank/DDBJ databases">
        <authorList>
            <person name="Dougan E. K."/>
            <person name="Rhodes N."/>
            <person name="Thang M."/>
            <person name="Chan C."/>
        </authorList>
    </citation>
    <scope>NUCLEOTIDE SEQUENCE</scope>
</reference>
<feature type="region of interest" description="Disordered" evidence="1">
    <location>
        <begin position="161"/>
        <end position="192"/>
    </location>
</feature>